<dbReference type="Proteomes" id="UP001374535">
    <property type="component" value="Chromosome 9"/>
</dbReference>
<dbReference type="SUPFAM" id="SSF51182">
    <property type="entry name" value="RmlC-like cupins"/>
    <property type="match status" value="1"/>
</dbReference>
<dbReference type="AlphaFoldDB" id="A0AAQ3MWR2"/>
<reference evidence="1 2" key="1">
    <citation type="journal article" date="2023" name="Life. Sci Alliance">
        <title>Evolutionary insights into 3D genome organization and epigenetic landscape of Vigna mungo.</title>
        <authorList>
            <person name="Junaid A."/>
            <person name="Singh B."/>
            <person name="Bhatia S."/>
        </authorList>
    </citation>
    <scope>NUCLEOTIDE SEQUENCE [LARGE SCALE GENOMIC DNA]</scope>
    <source>
        <strain evidence="1">Urdbean</strain>
    </source>
</reference>
<dbReference type="GO" id="GO:0004848">
    <property type="term" value="F:ureidoglycolate hydrolase activity"/>
    <property type="evidence" value="ECO:0007669"/>
    <property type="project" value="InterPro"/>
</dbReference>
<keyword evidence="2" id="KW-1185">Reference proteome</keyword>
<dbReference type="Gene3D" id="2.60.120.480">
    <property type="entry name" value="Ureidoglycolate hydrolase"/>
    <property type="match status" value="1"/>
</dbReference>
<organism evidence="1 2">
    <name type="scientific">Vigna mungo</name>
    <name type="common">Black gram</name>
    <name type="synonym">Phaseolus mungo</name>
    <dbReference type="NCBI Taxonomy" id="3915"/>
    <lineage>
        <taxon>Eukaryota</taxon>
        <taxon>Viridiplantae</taxon>
        <taxon>Streptophyta</taxon>
        <taxon>Embryophyta</taxon>
        <taxon>Tracheophyta</taxon>
        <taxon>Spermatophyta</taxon>
        <taxon>Magnoliopsida</taxon>
        <taxon>eudicotyledons</taxon>
        <taxon>Gunneridae</taxon>
        <taxon>Pentapetalae</taxon>
        <taxon>rosids</taxon>
        <taxon>fabids</taxon>
        <taxon>Fabales</taxon>
        <taxon>Fabaceae</taxon>
        <taxon>Papilionoideae</taxon>
        <taxon>50 kb inversion clade</taxon>
        <taxon>NPAAA clade</taxon>
        <taxon>indigoferoid/millettioid clade</taxon>
        <taxon>Phaseoleae</taxon>
        <taxon>Vigna</taxon>
    </lineage>
</organism>
<accession>A0AAQ3MWR2</accession>
<evidence type="ECO:0008006" key="3">
    <source>
        <dbReference type="Google" id="ProtNLM"/>
    </source>
</evidence>
<sequence>MEATKVVTVKAMEATPLSFKDYGQVIEASPDGHEFGPHDAQLDLTHGTPRFYIMHLENRPLKFSSITHHSNVTQCLGSVGGHAWYLGVAKSSIVDSNELKDGTDKKIVQSRCGHSYVPPDIDDVQVFKVAGSKFLKLNRGTWHAGPLFKADAMDFYNLELSNTNVSFSPIFFQDNLAAVIDHTQHNFKKDNGVVFLVDE</sequence>
<evidence type="ECO:0000313" key="1">
    <source>
        <dbReference type="EMBL" id="WVY98314.1"/>
    </source>
</evidence>
<dbReference type="PANTHER" id="PTHR35721">
    <property type="entry name" value="UREIDOGLYCOLATE HYDROLASE"/>
    <property type="match status" value="1"/>
</dbReference>
<evidence type="ECO:0000313" key="2">
    <source>
        <dbReference type="Proteomes" id="UP001374535"/>
    </source>
</evidence>
<name>A0AAQ3MWR2_VIGMU</name>
<dbReference type="InterPro" id="IPR024060">
    <property type="entry name" value="Ureidoglycolate_lyase_dom_sf"/>
</dbReference>
<protein>
    <recommendedName>
        <fullName evidence="3">Ureidoglycolate hydrolase</fullName>
    </recommendedName>
</protein>
<gene>
    <name evidence="1" type="ORF">V8G54_030465</name>
</gene>
<dbReference type="EMBL" id="CP144692">
    <property type="protein sequence ID" value="WVY98314.1"/>
    <property type="molecule type" value="Genomic_DNA"/>
</dbReference>
<proteinExistence type="predicted"/>
<dbReference type="PANTHER" id="PTHR35721:SF1">
    <property type="entry name" value="UREIDOGLYCOLATE HYDROLASE"/>
    <property type="match status" value="1"/>
</dbReference>
<dbReference type="InterPro" id="IPR011051">
    <property type="entry name" value="RmlC_Cupin_sf"/>
</dbReference>